<dbReference type="InterPro" id="IPR013068">
    <property type="entry name" value="GMAP"/>
</dbReference>
<reference evidence="11" key="1">
    <citation type="submission" date="2021-06" db="EMBL/GenBank/DDBJ databases">
        <authorList>
            <consortium name="Wellcome Sanger Institute Data Sharing"/>
        </authorList>
    </citation>
    <scope>NUCLEOTIDE SEQUENCE [LARGE SCALE GENOMIC DNA]</scope>
</reference>
<keyword evidence="7 9" id="KW-0732">Signal</keyword>
<dbReference type="Pfam" id="PF01296">
    <property type="entry name" value="Galanin"/>
    <property type="match status" value="1"/>
</dbReference>
<evidence type="ECO:0000259" key="10">
    <source>
        <dbReference type="PROSITE" id="PS00861"/>
    </source>
</evidence>
<evidence type="ECO:0000313" key="12">
    <source>
        <dbReference type="Proteomes" id="UP000694620"/>
    </source>
</evidence>
<organism evidence="11 12">
    <name type="scientific">Erpetoichthys calabaricus</name>
    <name type="common">Rope fish</name>
    <name type="synonym">Calamoichthys calabaricus</name>
    <dbReference type="NCBI Taxonomy" id="27687"/>
    <lineage>
        <taxon>Eukaryota</taxon>
        <taxon>Metazoa</taxon>
        <taxon>Chordata</taxon>
        <taxon>Craniata</taxon>
        <taxon>Vertebrata</taxon>
        <taxon>Euteleostomi</taxon>
        <taxon>Actinopterygii</taxon>
        <taxon>Polypteriformes</taxon>
        <taxon>Polypteridae</taxon>
        <taxon>Erpetoichthys</taxon>
    </lineage>
</organism>
<dbReference type="GO" id="GO:0031763">
    <property type="term" value="F:galanin receptor binding"/>
    <property type="evidence" value="ECO:0007669"/>
    <property type="project" value="TreeGrafter"/>
</dbReference>
<feature type="signal peptide" evidence="9">
    <location>
        <begin position="1"/>
        <end position="23"/>
    </location>
</feature>
<dbReference type="SMART" id="SM00071">
    <property type="entry name" value="Galanin"/>
    <property type="match status" value="1"/>
</dbReference>
<evidence type="ECO:0000256" key="5">
    <source>
        <dbReference type="ARBA" id="ARBA00022685"/>
    </source>
</evidence>
<feature type="domain" description="Galanin" evidence="10">
    <location>
        <begin position="33"/>
        <end position="45"/>
    </location>
</feature>
<dbReference type="AlphaFoldDB" id="A0A8C4RGY1"/>
<evidence type="ECO:0000256" key="8">
    <source>
        <dbReference type="ARBA" id="ARBA00023320"/>
    </source>
</evidence>
<dbReference type="Pfam" id="PF06540">
    <property type="entry name" value="GMAP"/>
    <property type="match status" value="1"/>
</dbReference>
<dbReference type="GO" id="GO:0005615">
    <property type="term" value="C:extracellular space"/>
    <property type="evidence" value="ECO:0007669"/>
    <property type="project" value="TreeGrafter"/>
</dbReference>
<evidence type="ECO:0000256" key="6">
    <source>
        <dbReference type="ARBA" id="ARBA00022702"/>
    </source>
</evidence>
<sequence>MQKCVGALCISFVLCATLTETFGLVLSTKEKRGWTLNSAGYLLGPHAVDNHRSFSDKHGFAGKRELQAEDDIKSGPLRIADENVIRTVIDFLSYLRLKEMGALDNLQSSLSSEEVTQA</sequence>
<dbReference type="GeneTree" id="ENSGT00390000009663"/>
<reference evidence="11" key="2">
    <citation type="submission" date="2025-08" db="UniProtKB">
        <authorList>
            <consortium name="Ensembl"/>
        </authorList>
    </citation>
    <scope>IDENTIFICATION</scope>
</reference>
<keyword evidence="6" id="KW-0372">Hormone</keyword>
<dbReference type="PANTHER" id="PTHR16839:SF1">
    <property type="entry name" value="GALANIN PEPTIDES"/>
    <property type="match status" value="1"/>
</dbReference>
<evidence type="ECO:0000256" key="3">
    <source>
        <dbReference type="ARBA" id="ARBA00019079"/>
    </source>
</evidence>
<dbReference type="InterPro" id="IPR008175">
    <property type="entry name" value="Galanin_pre"/>
</dbReference>
<comment type="similarity">
    <text evidence="2">Belongs to the galanin family.</text>
</comment>
<evidence type="ECO:0000313" key="11">
    <source>
        <dbReference type="Ensembl" id="ENSECRP00000001560.1"/>
    </source>
</evidence>
<accession>A0A8C4RGY1</accession>
<protein>
    <recommendedName>
        <fullName evidence="3">Galanin peptides</fullName>
    </recommendedName>
</protein>
<dbReference type="InterPro" id="IPR008174">
    <property type="entry name" value="Galanin"/>
</dbReference>
<dbReference type="PROSITE" id="PS00861">
    <property type="entry name" value="GALANIN"/>
    <property type="match status" value="1"/>
</dbReference>
<gene>
    <name evidence="11" type="primary">GAL</name>
    <name evidence="11" type="synonym">gal</name>
</gene>
<keyword evidence="12" id="KW-1185">Reference proteome</keyword>
<keyword evidence="5" id="KW-0165">Cleavage on pair of basic residues</keyword>
<keyword evidence="8" id="KW-0527">Neuropeptide</keyword>
<dbReference type="GO" id="GO:0030141">
    <property type="term" value="C:secretory granule"/>
    <property type="evidence" value="ECO:0007669"/>
    <property type="project" value="TreeGrafter"/>
</dbReference>
<evidence type="ECO:0000256" key="9">
    <source>
        <dbReference type="SAM" id="SignalP"/>
    </source>
</evidence>
<proteinExistence type="inferred from homology"/>
<dbReference type="RefSeq" id="XP_028651984.1">
    <property type="nucleotide sequence ID" value="XM_028796151.2"/>
</dbReference>
<dbReference type="GeneID" id="114647421"/>
<reference evidence="11" key="3">
    <citation type="submission" date="2025-09" db="UniProtKB">
        <authorList>
            <consortium name="Ensembl"/>
        </authorList>
    </citation>
    <scope>IDENTIFICATION</scope>
</reference>
<evidence type="ECO:0000256" key="7">
    <source>
        <dbReference type="ARBA" id="ARBA00022729"/>
    </source>
</evidence>
<evidence type="ECO:0000256" key="4">
    <source>
        <dbReference type="ARBA" id="ARBA00022525"/>
    </source>
</evidence>
<comment type="subcellular location">
    <subcellularLocation>
        <location evidence="1">Secreted</location>
    </subcellularLocation>
</comment>
<dbReference type="Ensembl" id="ENSECRT00000001584.1">
    <property type="protein sequence ID" value="ENSECRP00000001560.1"/>
    <property type="gene ID" value="ENSECRG00000001093.1"/>
</dbReference>
<dbReference type="GO" id="GO:0007218">
    <property type="term" value="P:neuropeptide signaling pathway"/>
    <property type="evidence" value="ECO:0007669"/>
    <property type="project" value="UniProtKB-KW"/>
</dbReference>
<dbReference type="GO" id="GO:0005184">
    <property type="term" value="F:neuropeptide hormone activity"/>
    <property type="evidence" value="ECO:0007669"/>
    <property type="project" value="TreeGrafter"/>
</dbReference>
<dbReference type="PANTHER" id="PTHR16839">
    <property type="entry name" value="GALANIN"/>
    <property type="match status" value="1"/>
</dbReference>
<keyword evidence="4" id="KW-0964">Secreted</keyword>
<feature type="chain" id="PRO_5034941128" description="Galanin peptides" evidence="9">
    <location>
        <begin position="24"/>
        <end position="118"/>
    </location>
</feature>
<dbReference type="Proteomes" id="UP000694620">
    <property type="component" value="Chromosome 2"/>
</dbReference>
<dbReference type="PRINTS" id="PR00273">
    <property type="entry name" value="GALANIN"/>
</dbReference>
<evidence type="ECO:0000256" key="1">
    <source>
        <dbReference type="ARBA" id="ARBA00004613"/>
    </source>
</evidence>
<evidence type="ECO:0000256" key="2">
    <source>
        <dbReference type="ARBA" id="ARBA00006871"/>
    </source>
</evidence>
<name>A0A8C4RGY1_ERPCA</name>